<dbReference type="Gene3D" id="1.10.3720.10">
    <property type="entry name" value="MetI-like"/>
    <property type="match status" value="1"/>
</dbReference>
<accession>A0ABW7QPV4</accession>
<keyword evidence="4 5" id="KW-0472">Membrane</keyword>
<proteinExistence type="inferred from homology"/>
<dbReference type="InterPro" id="IPR035906">
    <property type="entry name" value="MetI-like_sf"/>
</dbReference>
<feature type="transmembrane region" description="Helical" evidence="5">
    <location>
        <begin position="216"/>
        <end position="237"/>
    </location>
</feature>
<evidence type="ECO:0000256" key="2">
    <source>
        <dbReference type="ARBA" id="ARBA00022692"/>
    </source>
</evidence>
<gene>
    <name evidence="8" type="primary">pstC</name>
    <name evidence="8" type="ORF">ACH4F9_18515</name>
</gene>
<feature type="transmembrane region" description="Helical" evidence="5">
    <location>
        <begin position="88"/>
        <end position="114"/>
    </location>
</feature>
<keyword evidence="9" id="KW-1185">Reference proteome</keyword>
<feature type="transmembrane region" description="Helical" evidence="5">
    <location>
        <begin position="29"/>
        <end position="53"/>
    </location>
</feature>
<evidence type="ECO:0000256" key="3">
    <source>
        <dbReference type="ARBA" id="ARBA00022989"/>
    </source>
</evidence>
<evidence type="ECO:0000259" key="7">
    <source>
        <dbReference type="PROSITE" id="PS50928"/>
    </source>
</evidence>
<feature type="domain" description="ABC transmembrane type-1" evidence="7">
    <location>
        <begin position="89"/>
        <end position="304"/>
    </location>
</feature>
<comment type="function">
    <text evidence="6">Part of the binding-protein-dependent transport system for phosphate; probably responsible for the translocation of the substrate across the membrane.</text>
</comment>
<dbReference type="InterPro" id="IPR011864">
    <property type="entry name" value="Phosphate_PstC"/>
</dbReference>
<dbReference type="RefSeq" id="WP_397712843.1">
    <property type="nucleotide sequence ID" value="NZ_JBIRGN010000003.1"/>
</dbReference>
<evidence type="ECO:0000256" key="6">
    <source>
        <dbReference type="RuleBase" id="RU363054"/>
    </source>
</evidence>
<dbReference type="PANTHER" id="PTHR42727:SF1">
    <property type="entry name" value="PHOSPHATE TRANSPORT SYSTEM PERMEASE"/>
    <property type="match status" value="1"/>
</dbReference>
<evidence type="ECO:0000256" key="4">
    <source>
        <dbReference type="ARBA" id="ARBA00023136"/>
    </source>
</evidence>
<dbReference type="CDD" id="cd06261">
    <property type="entry name" value="TM_PBP2"/>
    <property type="match status" value="1"/>
</dbReference>
<organism evidence="8 9">
    <name type="scientific">Streptomyces longisporoflavus</name>
    <dbReference type="NCBI Taxonomy" id="28044"/>
    <lineage>
        <taxon>Bacteria</taxon>
        <taxon>Bacillati</taxon>
        <taxon>Actinomycetota</taxon>
        <taxon>Actinomycetes</taxon>
        <taxon>Kitasatosporales</taxon>
        <taxon>Streptomycetaceae</taxon>
        <taxon>Streptomyces</taxon>
    </lineage>
</organism>
<feature type="transmembrane region" description="Helical" evidence="5">
    <location>
        <begin position="286"/>
        <end position="308"/>
    </location>
</feature>
<evidence type="ECO:0000256" key="5">
    <source>
        <dbReference type="RuleBase" id="RU363032"/>
    </source>
</evidence>
<keyword evidence="6" id="KW-1003">Cell membrane</keyword>
<protein>
    <recommendedName>
        <fullName evidence="6">Phosphate transport system permease protein</fullName>
    </recommendedName>
</protein>
<keyword evidence="3 5" id="KW-1133">Transmembrane helix</keyword>
<dbReference type="InterPro" id="IPR000515">
    <property type="entry name" value="MetI-like"/>
</dbReference>
<keyword evidence="6" id="KW-0592">Phosphate transport</keyword>
<comment type="subcellular location">
    <subcellularLocation>
        <location evidence="5">Cell membrane</location>
        <topology evidence="5">Multi-pass membrane protein</topology>
    </subcellularLocation>
    <subcellularLocation>
        <location evidence="1">Membrane</location>
        <topology evidence="1">Multi-pass membrane protein</topology>
    </subcellularLocation>
</comment>
<dbReference type="PANTHER" id="PTHR42727">
    <property type="entry name" value="PHOSPHATE TRANSPORT SYSTEM PERMEASE PROTEIN"/>
    <property type="match status" value="1"/>
</dbReference>
<evidence type="ECO:0000313" key="8">
    <source>
        <dbReference type="EMBL" id="MFH8546997.1"/>
    </source>
</evidence>
<name>A0ABW7QPV4_9ACTN</name>
<dbReference type="Proteomes" id="UP001610818">
    <property type="component" value="Unassembled WGS sequence"/>
</dbReference>
<evidence type="ECO:0000313" key="9">
    <source>
        <dbReference type="Proteomes" id="UP001610818"/>
    </source>
</evidence>
<sequence>MSPPPRSALPGPAGRRSLHRARPRYGERVIQALLLLAALVSVATTAGIVISLIPPTAEFFGRVDVGEFLGGTEWTALFTKPEYGVLPLLGATLLITVIALLVAIPVGLGAAIYLSEYASTRVRKVLKPALEVLAGVPTVVYGFFALSFVTPLLQDHWPFGEGPDFNNALSAGLVMGVMIIPTIASLSEDAMAAVPDALRDGAYALGSGKRVVSVRVVVPAALSGIVAACVLGVSRAIGETMIVAIASGNRATLSFNPLEAMQTMTGFIAQAGSGDIPVQSFEYKTIFAVGALLFVITFVMNMISIRLVRKYREVYE</sequence>
<keyword evidence="5" id="KW-0813">Transport</keyword>
<keyword evidence="2 5" id="KW-0812">Transmembrane</keyword>
<dbReference type="SUPFAM" id="SSF161098">
    <property type="entry name" value="MetI-like"/>
    <property type="match status" value="1"/>
</dbReference>
<dbReference type="Pfam" id="PF00528">
    <property type="entry name" value="BPD_transp_1"/>
    <property type="match status" value="1"/>
</dbReference>
<evidence type="ECO:0000256" key="1">
    <source>
        <dbReference type="ARBA" id="ARBA00004141"/>
    </source>
</evidence>
<comment type="caution">
    <text evidence="8">The sequence shown here is derived from an EMBL/GenBank/DDBJ whole genome shotgun (WGS) entry which is preliminary data.</text>
</comment>
<dbReference type="PROSITE" id="PS50928">
    <property type="entry name" value="ABC_TM1"/>
    <property type="match status" value="1"/>
</dbReference>
<dbReference type="EMBL" id="JBIRGQ010000003">
    <property type="protein sequence ID" value="MFH8546997.1"/>
    <property type="molecule type" value="Genomic_DNA"/>
</dbReference>
<feature type="transmembrane region" description="Helical" evidence="5">
    <location>
        <begin position="126"/>
        <end position="148"/>
    </location>
</feature>
<reference evidence="8 9" key="1">
    <citation type="submission" date="2024-10" db="EMBL/GenBank/DDBJ databases">
        <title>The Natural Products Discovery Center: Release of the First 8490 Sequenced Strains for Exploring Actinobacteria Biosynthetic Diversity.</title>
        <authorList>
            <person name="Kalkreuter E."/>
            <person name="Kautsar S.A."/>
            <person name="Yang D."/>
            <person name="Bader C.D."/>
            <person name="Teijaro C.N."/>
            <person name="Fluegel L."/>
            <person name="Davis C.M."/>
            <person name="Simpson J.R."/>
            <person name="Lauterbach L."/>
            <person name="Steele A.D."/>
            <person name="Gui C."/>
            <person name="Meng S."/>
            <person name="Li G."/>
            <person name="Viehrig K."/>
            <person name="Ye F."/>
            <person name="Su P."/>
            <person name="Kiefer A.F."/>
            <person name="Nichols A."/>
            <person name="Cepeda A.J."/>
            <person name="Yan W."/>
            <person name="Fan B."/>
            <person name="Jiang Y."/>
            <person name="Adhikari A."/>
            <person name="Zheng C.-J."/>
            <person name="Schuster L."/>
            <person name="Cowan T.M."/>
            <person name="Smanski M.J."/>
            <person name="Chevrette M.G."/>
            <person name="De Carvalho L.P.S."/>
            <person name="Shen B."/>
        </authorList>
    </citation>
    <scope>NUCLEOTIDE SEQUENCE [LARGE SCALE GENOMIC DNA]</scope>
    <source>
        <strain evidence="8 9">NPDC017990</strain>
    </source>
</reference>
<comment type="similarity">
    <text evidence="6">Belongs to the binding-protein-dependent transport system permease family. CysTW subfamily.</text>
</comment>
<feature type="transmembrane region" description="Helical" evidence="5">
    <location>
        <begin position="168"/>
        <end position="186"/>
    </location>
</feature>
<dbReference type="NCBIfam" id="TIGR02138">
    <property type="entry name" value="phosphate_pstC"/>
    <property type="match status" value="1"/>
</dbReference>